<dbReference type="InterPro" id="IPR021994">
    <property type="entry name" value="DUF3592"/>
</dbReference>
<dbReference type="Pfam" id="PF12158">
    <property type="entry name" value="DUF3592"/>
    <property type="match status" value="1"/>
</dbReference>
<dbReference type="AlphaFoldDB" id="A0A4Y8SFT0"/>
<dbReference type="RefSeq" id="WP_133231229.1">
    <property type="nucleotide sequence ID" value="NZ_SOZE01000011.1"/>
</dbReference>
<feature type="transmembrane region" description="Helical" evidence="1">
    <location>
        <begin position="130"/>
        <end position="152"/>
    </location>
</feature>
<keyword evidence="4" id="KW-1185">Reference proteome</keyword>
<proteinExistence type="predicted"/>
<keyword evidence="1" id="KW-1133">Transmembrane helix</keyword>
<evidence type="ECO:0000256" key="1">
    <source>
        <dbReference type="SAM" id="Phobius"/>
    </source>
</evidence>
<dbReference type="EMBL" id="SOZE01000011">
    <property type="protein sequence ID" value="TFF37304.1"/>
    <property type="molecule type" value="Genomic_DNA"/>
</dbReference>
<accession>A0A4Y8SFT0</accession>
<sequence>MIDFVAAANYSYTQTVVHNSYFNCALVIAIGLLVTYGGIGRLVRRAIFRKKGVWVEGEVTKIVELAGTDNQPVYYPVITYTTLENEIITTHYDAVHRRPSLYSVNDKVIVIYDPKDKREIIINDGSGEKLGWVLAVFGLLMLLYGCMILRTFL</sequence>
<comment type="caution">
    <text evidence="3">The sequence shown here is derived from an EMBL/GenBank/DDBJ whole genome shotgun (WGS) entry which is preliminary data.</text>
</comment>
<organism evidence="3 4">
    <name type="scientific">Mucilaginibacter psychrotolerans</name>
    <dbReference type="NCBI Taxonomy" id="1524096"/>
    <lineage>
        <taxon>Bacteria</taxon>
        <taxon>Pseudomonadati</taxon>
        <taxon>Bacteroidota</taxon>
        <taxon>Sphingobacteriia</taxon>
        <taxon>Sphingobacteriales</taxon>
        <taxon>Sphingobacteriaceae</taxon>
        <taxon>Mucilaginibacter</taxon>
    </lineage>
</organism>
<evidence type="ECO:0000259" key="2">
    <source>
        <dbReference type="Pfam" id="PF12158"/>
    </source>
</evidence>
<dbReference type="Proteomes" id="UP000297540">
    <property type="component" value="Unassembled WGS sequence"/>
</dbReference>
<gene>
    <name evidence="3" type="ORF">E2R66_12785</name>
</gene>
<keyword evidence="1" id="KW-0472">Membrane</keyword>
<feature type="domain" description="DUF3592" evidence="2">
    <location>
        <begin position="55"/>
        <end position="126"/>
    </location>
</feature>
<evidence type="ECO:0000313" key="4">
    <source>
        <dbReference type="Proteomes" id="UP000297540"/>
    </source>
</evidence>
<dbReference type="OrthoDB" id="681001at2"/>
<protein>
    <submittedName>
        <fullName evidence="3">DUF3592 domain-containing protein</fullName>
    </submittedName>
</protein>
<evidence type="ECO:0000313" key="3">
    <source>
        <dbReference type="EMBL" id="TFF37304.1"/>
    </source>
</evidence>
<name>A0A4Y8SFT0_9SPHI</name>
<reference evidence="3 4" key="1">
    <citation type="journal article" date="2017" name="Int. J. Syst. Evol. Microbiol.">
        <title>Mucilaginibacterpsychrotolerans sp. nov., isolated from peatlands.</title>
        <authorList>
            <person name="Deng Y."/>
            <person name="Shen L."/>
            <person name="Xu B."/>
            <person name="Liu Y."/>
            <person name="Gu Z."/>
            <person name="Liu H."/>
            <person name="Zhou Y."/>
        </authorList>
    </citation>
    <scope>NUCLEOTIDE SEQUENCE [LARGE SCALE GENOMIC DNA]</scope>
    <source>
        <strain evidence="3 4">NH7-4</strain>
    </source>
</reference>
<feature type="transmembrane region" description="Helical" evidence="1">
    <location>
        <begin position="20"/>
        <end position="43"/>
    </location>
</feature>
<keyword evidence="1" id="KW-0812">Transmembrane</keyword>